<gene>
    <name evidence="7" type="ORF">WL1483_3639</name>
</gene>
<dbReference type="PANTHER" id="PTHR30346">
    <property type="entry name" value="TRANSCRIPTIONAL DUAL REGULATOR HCAR-RELATED"/>
    <property type="match status" value="1"/>
</dbReference>
<keyword evidence="5" id="KW-0804">Transcription</keyword>
<dbReference type="PRINTS" id="PR00039">
    <property type="entry name" value="HTHLYSR"/>
</dbReference>
<dbReference type="InterPro" id="IPR005119">
    <property type="entry name" value="LysR_subst-bd"/>
</dbReference>
<dbReference type="PATRIC" id="fig|652.5.peg.821"/>
<dbReference type="Gene3D" id="1.10.10.10">
    <property type="entry name" value="Winged helix-like DNA-binding domain superfamily/Winged helix DNA-binding domain"/>
    <property type="match status" value="1"/>
</dbReference>
<evidence type="ECO:0000256" key="3">
    <source>
        <dbReference type="ARBA" id="ARBA00023125"/>
    </source>
</evidence>
<dbReference type="EMBL" id="CP013067">
    <property type="protein sequence ID" value="ALP43058.1"/>
    <property type="molecule type" value="Genomic_DNA"/>
</dbReference>
<dbReference type="InterPro" id="IPR000847">
    <property type="entry name" value="LysR_HTH_N"/>
</dbReference>
<evidence type="ECO:0000313" key="8">
    <source>
        <dbReference type="Proteomes" id="UP000058114"/>
    </source>
</evidence>
<evidence type="ECO:0000256" key="4">
    <source>
        <dbReference type="ARBA" id="ARBA00023159"/>
    </source>
</evidence>
<evidence type="ECO:0000256" key="2">
    <source>
        <dbReference type="ARBA" id="ARBA00023015"/>
    </source>
</evidence>
<evidence type="ECO:0000313" key="7">
    <source>
        <dbReference type="EMBL" id="ALP43058.1"/>
    </source>
</evidence>
<proteinExistence type="inferred from homology"/>
<reference evidence="8" key="1">
    <citation type="submission" date="2015-10" db="EMBL/GenBank/DDBJ databases">
        <title>Complete Genome Sequence of Aeromonas schubertii strain WL1483.</title>
        <authorList>
            <person name="Liu L."/>
        </authorList>
    </citation>
    <scope>NUCLEOTIDE SEQUENCE [LARGE SCALE GENOMIC DNA]</scope>
    <source>
        <strain evidence="8">WL1483</strain>
    </source>
</reference>
<evidence type="ECO:0000259" key="6">
    <source>
        <dbReference type="PROSITE" id="PS50931"/>
    </source>
</evidence>
<sequence length="275" mass="29184">MDVRPLRAFVAVFEERNITAAAARLFITQPTLSATLKGLEEELGTALFTRQARGVEATEAARRLYPGAKRLIGDAEALARSLRAAEPHLELTVGIEGELGAELVGALSAHLAAIEGLRFTLAEGCCGDLRLGCESLRCEDELFLPLLEEPFLLALPPGHPLAGEEALAPERLAGECWVMCPHHYAQQRLLAILGNQAPVWPQHAGTLALALAARMVAAGVGIAWLPASLIAPGCARVALAAPPLKRRLGLCYSPDALRLPAVVALMARLRADVAP</sequence>
<organism evidence="7 8">
    <name type="scientific">Aeromonas schubertii</name>
    <dbReference type="NCBI Taxonomy" id="652"/>
    <lineage>
        <taxon>Bacteria</taxon>
        <taxon>Pseudomonadati</taxon>
        <taxon>Pseudomonadota</taxon>
        <taxon>Gammaproteobacteria</taxon>
        <taxon>Aeromonadales</taxon>
        <taxon>Aeromonadaceae</taxon>
        <taxon>Aeromonas</taxon>
    </lineage>
</organism>
<dbReference type="PROSITE" id="PS50931">
    <property type="entry name" value="HTH_LYSR"/>
    <property type="match status" value="1"/>
</dbReference>
<reference evidence="7 8" key="2">
    <citation type="journal article" date="2016" name="Genome Announc.">
        <title>Complete Genome Sequence of the Highly Virulent Aeromonas schubertii Strain WL1483, Isolated from Diseased Snakehead Fish (Channa argus) in China.</title>
        <authorList>
            <person name="Liu L."/>
            <person name="Li N."/>
            <person name="Zhang D."/>
            <person name="Fu X."/>
            <person name="Shi C."/>
            <person name="Lin Q."/>
            <person name="Hao G."/>
        </authorList>
    </citation>
    <scope>NUCLEOTIDE SEQUENCE [LARGE SCALE GENOMIC DNA]</scope>
    <source>
        <strain evidence="7 8">WL1483</strain>
    </source>
</reference>
<dbReference type="InterPro" id="IPR036388">
    <property type="entry name" value="WH-like_DNA-bd_sf"/>
</dbReference>
<accession>A0A0S2SN11</accession>
<comment type="similarity">
    <text evidence="1">Belongs to the LysR transcriptional regulatory family.</text>
</comment>
<evidence type="ECO:0000256" key="5">
    <source>
        <dbReference type="ARBA" id="ARBA00023163"/>
    </source>
</evidence>
<dbReference type="GO" id="GO:0003677">
    <property type="term" value="F:DNA binding"/>
    <property type="evidence" value="ECO:0007669"/>
    <property type="project" value="UniProtKB-KW"/>
</dbReference>
<dbReference type="SUPFAM" id="SSF46785">
    <property type="entry name" value="Winged helix' DNA-binding domain"/>
    <property type="match status" value="1"/>
</dbReference>
<dbReference type="FunFam" id="1.10.10.10:FF:000001">
    <property type="entry name" value="LysR family transcriptional regulator"/>
    <property type="match status" value="1"/>
</dbReference>
<dbReference type="Proteomes" id="UP000058114">
    <property type="component" value="Chromosome"/>
</dbReference>
<dbReference type="AlphaFoldDB" id="A0A0S2SN11"/>
<name>A0A0S2SN11_9GAMM</name>
<dbReference type="GO" id="GO:0032993">
    <property type="term" value="C:protein-DNA complex"/>
    <property type="evidence" value="ECO:0007669"/>
    <property type="project" value="TreeGrafter"/>
</dbReference>
<dbReference type="KEGG" id="asr:WL1483_3639"/>
<protein>
    <submittedName>
        <fullName evidence="7">LysR family transcriptional regulator</fullName>
    </submittedName>
</protein>
<dbReference type="GO" id="GO:0003700">
    <property type="term" value="F:DNA-binding transcription factor activity"/>
    <property type="evidence" value="ECO:0007669"/>
    <property type="project" value="InterPro"/>
</dbReference>
<dbReference type="PANTHER" id="PTHR30346:SF26">
    <property type="entry name" value="HYDROGEN PEROXIDE-INDUCIBLE GENES ACTIVATOR"/>
    <property type="match status" value="1"/>
</dbReference>
<dbReference type="RefSeq" id="WP_060584293.1">
    <property type="nucleotide sequence ID" value="NZ_CP013067.1"/>
</dbReference>
<dbReference type="Pfam" id="PF00126">
    <property type="entry name" value="HTH_1"/>
    <property type="match status" value="1"/>
</dbReference>
<dbReference type="CDD" id="cd05466">
    <property type="entry name" value="PBP2_LTTR_substrate"/>
    <property type="match status" value="1"/>
</dbReference>
<keyword evidence="3" id="KW-0238">DNA-binding</keyword>
<feature type="domain" description="HTH lysR-type" evidence="6">
    <location>
        <begin position="1"/>
        <end position="58"/>
    </location>
</feature>
<dbReference type="Pfam" id="PF03466">
    <property type="entry name" value="LysR_substrate"/>
    <property type="match status" value="1"/>
</dbReference>
<dbReference type="Gene3D" id="3.40.190.10">
    <property type="entry name" value="Periplasmic binding protein-like II"/>
    <property type="match status" value="2"/>
</dbReference>
<keyword evidence="2" id="KW-0805">Transcription regulation</keyword>
<dbReference type="InterPro" id="IPR036390">
    <property type="entry name" value="WH_DNA-bd_sf"/>
</dbReference>
<dbReference type="SUPFAM" id="SSF53850">
    <property type="entry name" value="Periplasmic binding protein-like II"/>
    <property type="match status" value="1"/>
</dbReference>
<keyword evidence="4" id="KW-0010">Activator</keyword>
<evidence type="ECO:0000256" key="1">
    <source>
        <dbReference type="ARBA" id="ARBA00009437"/>
    </source>
</evidence>